<comment type="caution">
    <text evidence="1">The sequence shown here is derived from an EMBL/GenBank/DDBJ whole genome shotgun (WGS) entry which is preliminary data.</text>
</comment>
<organism evidence="1 2">
    <name type="scientific">Araneus ventricosus</name>
    <name type="common">Orbweaver spider</name>
    <name type="synonym">Epeira ventricosa</name>
    <dbReference type="NCBI Taxonomy" id="182803"/>
    <lineage>
        <taxon>Eukaryota</taxon>
        <taxon>Metazoa</taxon>
        <taxon>Ecdysozoa</taxon>
        <taxon>Arthropoda</taxon>
        <taxon>Chelicerata</taxon>
        <taxon>Arachnida</taxon>
        <taxon>Araneae</taxon>
        <taxon>Araneomorphae</taxon>
        <taxon>Entelegynae</taxon>
        <taxon>Araneoidea</taxon>
        <taxon>Araneidae</taxon>
        <taxon>Araneus</taxon>
    </lineage>
</organism>
<dbReference type="Proteomes" id="UP000499080">
    <property type="component" value="Unassembled WGS sequence"/>
</dbReference>
<evidence type="ECO:0000313" key="1">
    <source>
        <dbReference type="EMBL" id="GBM32213.1"/>
    </source>
</evidence>
<gene>
    <name evidence="1" type="ORF">AVEN_131604_1</name>
</gene>
<name>A0A4Y2ESL1_ARAVE</name>
<accession>A0A4Y2ESL1</accession>
<dbReference type="AlphaFoldDB" id="A0A4Y2ESL1"/>
<proteinExistence type="predicted"/>
<keyword evidence="2" id="KW-1185">Reference proteome</keyword>
<protein>
    <submittedName>
        <fullName evidence="1">Uncharacterized protein</fullName>
    </submittedName>
</protein>
<reference evidence="1 2" key="1">
    <citation type="journal article" date="2019" name="Sci. Rep.">
        <title>Orb-weaving spider Araneus ventricosus genome elucidates the spidroin gene catalogue.</title>
        <authorList>
            <person name="Kono N."/>
            <person name="Nakamura H."/>
            <person name="Ohtoshi R."/>
            <person name="Moran D.A.P."/>
            <person name="Shinohara A."/>
            <person name="Yoshida Y."/>
            <person name="Fujiwara M."/>
            <person name="Mori M."/>
            <person name="Tomita M."/>
            <person name="Arakawa K."/>
        </authorList>
    </citation>
    <scope>NUCLEOTIDE SEQUENCE [LARGE SCALE GENOMIC DNA]</scope>
</reference>
<sequence length="94" mass="10604">MEKPGMNIRKPRLKVGKSCSLDIRSLAHIMANFGKSGEQPETPFLTNEVRVQYVGVRRPQVVLGAVRRQEVWRKALRWMGCEGMSNLYASGGLM</sequence>
<evidence type="ECO:0000313" key="2">
    <source>
        <dbReference type="Proteomes" id="UP000499080"/>
    </source>
</evidence>
<dbReference type="EMBL" id="BGPR01000701">
    <property type="protein sequence ID" value="GBM32213.1"/>
    <property type="molecule type" value="Genomic_DNA"/>
</dbReference>